<name>A0ABQ4PCB6_SHECO</name>
<feature type="region of interest" description="Disordered" evidence="1">
    <location>
        <begin position="1"/>
        <end position="20"/>
    </location>
</feature>
<evidence type="ECO:0000313" key="3">
    <source>
        <dbReference type="Proteomes" id="UP000773469"/>
    </source>
</evidence>
<keyword evidence="3" id="KW-1185">Reference proteome</keyword>
<reference evidence="2 3" key="1">
    <citation type="submission" date="2021-05" db="EMBL/GenBank/DDBJ databases">
        <title>Molecular characterization for Shewanella algae harboring chromosomal blaOXA-55-like strains isolated from clinical and environment sample.</title>
        <authorList>
            <person name="Ohama Y."/>
            <person name="Aoki K."/>
            <person name="Harada S."/>
            <person name="Moriya K."/>
            <person name="Ishii Y."/>
            <person name="Tateda K."/>
        </authorList>
    </citation>
    <scope>NUCLEOTIDE SEQUENCE [LARGE SCALE GENOMIC DNA]</scope>
    <source>
        <strain evidence="2 3">MBTL60-118</strain>
    </source>
</reference>
<sequence length="82" mass="9511">MQVAQQLQDRRGTSLHHDEHWNSMSAEQKMALYNLHRFGYRLLFVRHLPSGPLAIIAQQNQLSSIDSHGNVNHNPSIRLRDQ</sequence>
<dbReference type="EMBL" id="BPEU01000030">
    <property type="protein sequence ID" value="GIU45084.1"/>
    <property type="molecule type" value="Genomic_DNA"/>
</dbReference>
<evidence type="ECO:0000313" key="2">
    <source>
        <dbReference type="EMBL" id="GIU45084.1"/>
    </source>
</evidence>
<comment type="caution">
    <text evidence="2">The sequence shown here is derived from an EMBL/GenBank/DDBJ whole genome shotgun (WGS) entry which is preliminary data.</text>
</comment>
<dbReference type="RefSeq" id="WP_220757489.1">
    <property type="nucleotide sequence ID" value="NZ_BPEU01000030.1"/>
</dbReference>
<proteinExistence type="predicted"/>
<feature type="compositionally biased region" description="Basic and acidic residues" evidence="1">
    <location>
        <begin position="8"/>
        <end position="20"/>
    </location>
</feature>
<evidence type="ECO:0000256" key="1">
    <source>
        <dbReference type="SAM" id="MobiDB-lite"/>
    </source>
</evidence>
<evidence type="ECO:0008006" key="4">
    <source>
        <dbReference type="Google" id="ProtNLM"/>
    </source>
</evidence>
<accession>A0ABQ4PCB6</accession>
<dbReference type="Proteomes" id="UP000773469">
    <property type="component" value="Unassembled WGS sequence"/>
</dbReference>
<protein>
    <recommendedName>
        <fullName evidence="4">DUF4224 domain-containing protein</fullName>
    </recommendedName>
</protein>
<organism evidence="2 3">
    <name type="scientific">Shewanella colwelliana</name>
    <name type="common">Alteromonas colwelliana</name>
    <dbReference type="NCBI Taxonomy" id="23"/>
    <lineage>
        <taxon>Bacteria</taxon>
        <taxon>Pseudomonadati</taxon>
        <taxon>Pseudomonadota</taxon>
        <taxon>Gammaproteobacteria</taxon>
        <taxon>Alteromonadales</taxon>
        <taxon>Shewanellaceae</taxon>
        <taxon>Shewanella</taxon>
    </lineage>
</organism>
<gene>
    <name evidence="2" type="ORF">TUM3794_34570</name>
</gene>